<evidence type="ECO:0000313" key="13">
    <source>
        <dbReference type="Ensembl" id="ENSACIP00000016516.1"/>
    </source>
</evidence>
<feature type="transmembrane region" description="Helical" evidence="11">
    <location>
        <begin position="6"/>
        <end position="28"/>
    </location>
</feature>
<dbReference type="STRING" id="61819.ENSACIP00000016516"/>
<dbReference type="GO" id="GO:0004930">
    <property type="term" value="F:G protein-coupled receptor activity"/>
    <property type="evidence" value="ECO:0007669"/>
    <property type="project" value="UniProtKB-KW"/>
</dbReference>
<evidence type="ECO:0000313" key="14">
    <source>
        <dbReference type="Proteomes" id="UP000261340"/>
    </source>
</evidence>
<dbReference type="InterPro" id="IPR017452">
    <property type="entry name" value="GPCR_Rhodpsn_7TM"/>
</dbReference>
<evidence type="ECO:0000256" key="10">
    <source>
        <dbReference type="SAM" id="MobiDB-lite"/>
    </source>
</evidence>
<keyword evidence="8 9" id="KW-0807">Transducer</keyword>
<keyword evidence="14" id="KW-1185">Reference proteome</keyword>
<dbReference type="InterPro" id="IPR000276">
    <property type="entry name" value="GPCR_Rhodpsn"/>
</dbReference>
<dbReference type="OMA" id="IFQQTTY"/>
<feature type="transmembrane region" description="Helical" evidence="11">
    <location>
        <begin position="242"/>
        <end position="265"/>
    </location>
</feature>
<evidence type="ECO:0000256" key="6">
    <source>
        <dbReference type="ARBA" id="ARBA00023136"/>
    </source>
</evidence>
<keyword evidence="3 9" id="KW-0812">Transmembrane</keyword>
<feature type="transmembrane region" description="Helical" evidence="11">
    <location>
        <begin position="277"/>
        <end position="297"/>
    </location>
</feature>
<feature type="transmembrane region" description="Helical" evidence="11">
    <location>
        <begin position="85"/>
        <end position="107"/>
    </location>
</feature>
<evidence type="ECO:0000256" key="7">
    <source>
        <dbReference type="ARBA" id="ARBA00023170"/>
    </source>
</evidence>
<evidence type="ECO:0000256" key="5">
    <source>
        <dbReference type="ARBA" id="ARBA00023040"/>
    </source>
</evidence>
<proteinExistence type="inferred from homology"/>
<evidence type="ECO:0000256" key="4">
    <source>
        <dbReference type="ARBA" id="ARBA00022989"/>
    </source>
</evidence>
<keyword evidence="6 11" id="KW-0472">Membrane</keyword>
<evidence type="ECO:0000256" key="8">
    <source>
        <dbReference type="ARBA" id="ARBA00023224"/>
    </source>
</evidence>
<protein>
    <submittedName>
        <fullName evidence="13">G protein-coupled receptor 119</fullName>
    </submittedName>
</protein>
<evidence type="ECO:0000259" key="12">
    <source>
        <dbReference type="PROSITE" id="PS50262"/>
    </source>
</evidence>
<dbReference type="Proteomes" id="UP000261340">
    <property type="component" value="Unplaced"/>
</dbReference>
<sequence length="370" mass="40605">MGTVLSIASSLIISTNLLVAAALLKLLLKKCSQSWCFVFNLALADSLVGVAITGLAVEDFNSNVSYAHRPLNATPSTAQAKTRCLMRMAFVISPCIASIMSMFLISLDRYAAIKIPLRYSLLSGKGTAAGSLLVLWITSLTMGFMPVMVRQLQTETSYDGFCAFFSVIHNLGIIIFLSIFFFPVLAIFIYIYLDILKIASSHQKQICRVRQASSWNADHHHNQHQHHPHHPHRSHVKALRTVAVLVGCFLALWCPFFVVSIVHILCKRCALKVVIENHVWLLGLSNSLINPVVYAIWQREVRLQLAAMFSCITGRSLAASAAAVTERSDPQPHVQTQACASGGDTQNPSLLQPITNNEDHAAPQSATTSV</sequence>
<dbReference type="Pfam" id="PF00001">
    <property type="entry name" value="7tm_1"/>
    <property type="match status" value="1"/>
</dbReference>
<name>A0A3Q0S0J5_AMPCI</name>
<dbReference type="GeneTree" id="ENSGT01120000271896"/>
<keyword evidence="4 11" id="KW-1133">Transmembrane helix</keyword>
<dbReference type="PROSITE" id="PS50262">
    <property type="entry name" value="G_PROTEIN_RECEP_F1_2"/>
    <property type="match status" value="1"/>
</dbReference>
<dbReference type="PRINTS" id="PR00237">
    <property type="entry name" value="GPCRRHODOPSN"/>
</dbReference>
<feature type="region of interest" description="Disordered" evidence="10">
    <location>
        <begin position="328"/>
        <end position="370"/>
    </location>
</feature>
<keyword evidence="2" id="KW-1003">Cell membrane</keyword>
<dbReference type="GO" id="GO:0005886">
    <property type="term" value="C:plasma membrane"/>
    <property type="evidence" value="ECO:0007669"/>
    <property type="project" value="UniProtKB-SubCell"/>
</dbReference>
<dbReference type="SUPFAM" id="SSF81321">
    <property type="entry name" value="Family A G protein-coupled receptor-like"/>
    <property type="match status" value="1"/>
</dbReference>
<reference evidence="13" key="2">
    <citation type="submission" date="2025-09" db="UniProtKB">
        <authorList>
            <consortium name="Ensembl"/>
        </authorList>
    </citation>
    <scope>IDENTIFICATION</scope>
</reference>
<dbReference type="Ensembl" id="ENSACIT00000016959.1">
    <property type="protein sequence ID" value="ENSACIP00000016516.1"/>
    <property type="gene ID" value="ENSACIG00000012869.1"/>
</dbReference>
<evidence type="ECO:0000256" key="11">
    <source>
        <dbReference type="SAM" id="Phobius"/>
    </source>
</evidence>
<keyword evidence="5 9" id="KW-0297">G-protein coupled receptor</keyword>
<evidence type="ECO:0000256" key="3">
    <source>
        <dbReference type="ARBA" id="ARBA00022692"/>
    </source>
</evidence>
<feature type="compositionally biased region" description="Polar residues" evidence="10">
    <location>
        <begin position="333"/>
        <end position="356"/>
    </location>
</feature>
<dbReference type="Gene3D" id="1.20.1070.10">
    <property type="entry name" value="Rhodopsin 7-helix transmembrane proteins"/>
    <property type="match status" value="1"/>
</dbReference>
<dbReference type="PROSITE" id="PS00237">
    <property type="entry name" value="G_PROTEIN_RECEP_F1_1"/>
    <property type="match status" value="1"/>
</dbReference>
<feature type="transmembrane region" description="Helical" evidence="11">
    <location>
        <begin position="168"/>
        <end position="193"/>
    </location>
</feature>
<keyword evidence="7 9" id="KW-0675">Receptor</keyword>
<evidence type="ECO:0000256" key="1">
    <source>
        <dbReference type="ARBA" id="ARBA00004651"/>
    </source>
</evidence>
<accession>A0A3Q0S0J5</accession>
<feature type="domain" description="G-protein coupled receptors family 1 profile" evidence="12">
    <location>
        <begin position="15"/>
        <end position="294"/>
    </location>
</feature>
<reference evidence="13" key="1">
    <citation type="submission" date="2025-08" db="UniProtKB">
        <authorList>
            <consortium name="Ensembl"/>
        </authorList>
    </citation>
    <scope>IDENTIFICATION</scope>
</reference>
<organism evidence="13 14">
    <name type="scientific">Amphilophus citrinellus</name>
    <name type="common">Midas cichlid</name>
    <name type="synonym">Cichlasoma citrinellum</name>
    <dbReference type="NCBI Taxonomy" id="61819"/>
    <lineage>
        <taxon>Eukaryota</taxon>
        <taxon>Metazoa</taxon>
        <taxon>Chordata</taxon>
        <taxon>Craniata</taxon>
        <taxon>Vertebrata</taxon>
        <taxon>Euteleostomi</taxon>
        <taxon>Actinopterygii</taxon>
        <taxon>Neopterygii</taxon>
        <taxon>Teleostei</taxon>
        <taxon>Neoteleostei</taxon>
        <taxon>Acanthomorphata</taxon>
        <taxon>Ovalentaria</taxon>
        <taxon>Cichlomorphae</taxon>
        <taxon>Cichliformes</taxon>
        <taxon>Cichlidae</taxon>
        <taxon>New World cichlids</taxon>
        <taxon>Cichlasomatinae</taxon>
        <taxon>Heroini</taxon>
        <taxon>Amphilophus</taxon>
    </lineage>
</organism>
<evidence type="ECO:0000256" key="2">
    <source>
        <dbReference type="ARBA" id="ARBA00022475"/>
    </source>
</evidence>
<dbReference type="AlphaFoldDB" id="A0A3Q0S0J5"/>
<comment type="similarity">
    <text evidence="9">Belongs to the G-protein coupled receptor 1 family.</text>
</comment>
<comment type="subcellular location">
    <subcellularLocation>
        <location evidence="1">Cell membrane</location>
        <topology evidence="1">Multi-pass membrane protein</topology>
    </subcellularLocation>
</comment>
<feature type="transmembrane region" description="Helical" evidence="11">
    <location>
        <begin position="35"/>
        <end position="57"/>
    </location>
</feature>
<evidence type="ECO:0000256" key="9">
    <source>
        <dbReference type="RuleBase" id="RU000688"/>
    </source>
</evidence>
<dbReference type="PANTHER" id="PTHR22750">
    <property type="entry name" value="G-PROTEIN COUPLED RECEPTOR"/>
    <property type="match status" value="1"/>
</dbReference>
<feature type="transmembrane region" description="Helical" evidence="11">
    <location>
        <begin position="128"/>
        <end position="148"/>
    </location>
</feature>